<dbReference type="EMBL" id="OC916351">
    <property type="protein sequence ID" value="CAD7643994.1"/>
    <property type="molecule type" value="Genomic_DNA"/>
</dbReference>
<feature type="region of interest" description="Disordered" evidence="1">
    <location>
        <begin position="95"/>
        <end position="119"/>
    </location>
</feature>
<reference evidence="2" key="1">
    <citation type="submission" date="2020-11" db="EMBL/GenBank/DDBJ databases">
        <authorList>
            <person name="Tran Van P."/>
        </authorList>
    </citation>
    <scope>NUCLEOTIDE SEQUENCE</scope>
</reference>
<proteinExistence type="predicted"/>
<gene>
    <name evidence="2" type="ORF">ONB1V03_LOCUS4424</name>
</gene>
<dbReference type="EMBL" id="CAJPVJ010001526">
    <property type="protein sequence ID" value="CAG2164877.1"/>
    <property type="molecule type" value="Genomic_DNA"/>
</dbReference>
<organism evidence="2">
    <name type="scientific">Oppiella nova</name>
    <dbReference type="NCBI Taxonomy" id="334625"/>
    <lineage>
        <taxon>Eukaryota</taxon>
        <taxon>Metazoa</taxon>
        <taxon>Ecdysozoa</taxon>
        <taxon>Arthropoda</taxon>
        <taxon>Chelicerata</taxon>
        <taxon>Arachnida</taxon>
        <taxon>Acari</taxon>
        <taxon>Acariformes</taxon>
        <taxon>Sarcoptiformes</taxon>
        <taxon>Oribatida</taxon>
        <taxon>Brachypylina</taxon>
        <taxon>Oppioidea</taxon>
        <taxon>Oppiidae</taxon>
        <taxon>Oppiella</taxon>
    </lineage>
</organism>
<feature type="non-terminal residue" evidence="2">
    <location>
        <position position="214"/>
    </location>
</feature>
<feature type="compositionally biased region" description="Low complexity" evidence="1">
    <location>
        <begin position="95"/>
        <end position="116"/>
    </location>
</feature>
<evidence type="ECO:0000256" key="1">
    <source>
        <dbReference type="SAM" id="MobiDB-lite"/>
    </source>
</evidence>
<accession>A0A7R9LLU7</accession>
<evidence type="ECO:0000313" key="3">
    <source>
        <dbReference type="Proteomes" id="UP000728032"/>
    </source>
</evidence>
<dbReference type="OrthoDB" id="6532402at2759"/>
<dbReference type="AlphaFoldDB" id="A0A7R9LLU7"/>
<sequence>MIGNTTSASDRCLRALPTQPNRRTTPSTRRLKISRQVLSDGKLWLQQSVRLCRLSPTVIRTYDKNSYKRYYKQFVEQKNFNKYSKLFHNFHTKPTTTSTATHSTARTTTSATTGATNESPKRMRLWDCPKSPTPQYLLPQNSFRTLRSHSQDLRQWTKCDERENSLMSISEYNRYLDLISVRQLNRLDAKQLNTQFGLRNIAKTDGYSMNPSNQ</sequence>
<feature type="region of interest" description="Disordered" evidence="1">
    <location>
        <begin position="1"/>
        <end position="27"/>
    </location>
</feature>
<evidence type="ECO:0000313" key="2">
    <source>
        <dbReference type="EMBL" id="CAD7643994.1"/>
    </source>
</evidence>
<feature type="compositionally biased region" description="Polar residues" evidence="1">
    <location>
        <begin position="18"/>
        <end position="27"/>
    </location>
</feature>
<keyword evidence="3" id="KW-1185">Reference proteome</keyword>
<dbReference type="Proteomes" id="UP000728032">
    <property type="component" value="Unassembled WGS sequence"/>
</dbReference>
<protein>
    <submittedName>
        <fullName evidence="2">Uncharacterized protein</fullName>
    </submittedName>
</protein>
<name>A0A7R9LLU7_9ACAR</name>